<gene>
    <name evidence="1" type="ORF">NCTC10036_00564</name>
</gene>
<dbReference type="Proteomes" id="UP000281904">
    <property type="component" value="Chromosome"/>
</dbReference>
<proteinExistence type="predicted"/>
<reference evidence="1 2" key="1">
    <citation type="submission" date="2018-12" db="EMBL/GenBank/DDBJ databases">
        <authorList>
            <consortium name="Pathogen Informatics"/>
        </authorList>
    </citation>
    <scope>NUCLEOTIDE SEQUENCE [LARGE SCALE GENOMIC DNA]</scope>
    <source>
        <strain evidence="1 2">NCTC10036</strain>
    </source>
</reference>
<dbReference type="RefSeq" id="WP_126530450.1">
    <property type="nucleotide sequence ID" value="NZ_LR134493.1"/>
</dbReference>
<name>A0A448S1E0_SERRU</name>
<dbReference type="AlphaFoldDB" id="A0A448S1E0"/>
<dbReference type="InterPro" id="IPR047729">
    <property type="entry name" value="Sce7726-like"/>
</dbReference>
<accession>A0A448S1E0</accession>
<organism evidence="1 2">
    <name type="scientific">Serratia rubidaea</name>
    <name type="common">Serratia marinorubra</name>
    <dbReference type="NCBI Taxonomy" id="61652"/>
    <lineage>
        <taxon>Bacteria</taxon>
        <taxon>Pseudomonadati</taxon>
        <taxon>Pseudomonadota</taxon>
        <taxon>Gammaproteobacteria</taxon>
        <taxon>Enterobacterales</taxon>
        <taxon>Yersiniaceae</taxon>
        <taxon>Serratia</taxon>
    </lineage>
</organism>
<dbReference type="NCBIfam" id="NF033832">
    <property type="entry name" value="sce7726_fam"/>
    <property type="match status" value="1"/>
</dbReference>
<evidence type="ECO:0000313" key="2">
    <source>
        <dbReference type="Proteomes" id="UP000281904"/>
    </source>
</evidence>
<protein>
    <recommendedName>
        <fullName evidence="3">Sce7726 family protein</fullName>
    </recommendedName>
</protein>
<sequence>MKINNPFEKKLKRSVLEHLYKKGTLDEKTIIINELTIDSFSRRADLVVIKNGKMIAYEIKSDADSLNRLSGQMDKYLDYFDKVVVVTTSKHTPNILNSINEKIEVWEIADDKVILKKRGKLQRVESKEKYLDLLKVHEMKKMAHLFQIKLEGKNKQEVRKSIIKGLGGISFEKLKAFTINAISNRYALTSNLFIENILLRKKVILSDIDLLSPYSAQRTNIYIGHEESILGQLMKL</sequence>
<evidence type="ECO:0000313" key="1">
    <source>
        <dbReference type="EMBL" id="VEI61579.1"/>
    </source>
</evidence>
<dbReference type="EMBL" id="LR134493">
    <property type="protein sequence ID" value="VEI61579.1"/>
    <property type="molecule type" value="Genomic_DNA"/>
</dbReference>
<evidence type="ECO:0008006" key="3">
    <source>
        <dbReference type="Google" id="ProtNLM"/>
    </source>
</evidence>